<dbReference type="EMBL" id="CAXITT010000457">
    <property type="protein sequence ID" value="CAL1541901.1"/>
    <property type="molecule type" value="Genomic_DNA"/>
</dbReference>
<dbReference type="Pfam" id="PF13469">
    <property type="entry name" value="Sulfotransfer_3"/>
    <property type="match status" value="1"/>
</dbReference>
<dbReference type="InterPro" id="IPR027417">
    <property type="entry name" value="P-loop_NTPase"/>
</dbReference>
<feature type="transmembrane region" description="Helical" evidence="1">
    <location>
        <begin position="25"/>
        <end position="45"/>
    </location>
</feature>
<dbReference type="SUPFAM" id="SSF52540">
    <property type="entry name" value="P-loop containing nucleoside triphosphate hydrolases"/>
    <property type="match status" value="1"/>
</dbReference>
<name>A0AAV2I7U9_LYMST</name>
<reference evidence="2 3" key="1">
    <citation type="submission" date="2024-04" db="EMBL/GenBank/DDBJ databases">
        <authorList>
            <consortium name="Genoscope - CEA"/>
            <person name="William W."/>
        </authorList>
    </citation>
    <scope>NUCLEOTIDE SEQUENCE [LARGE SCALE GENOMIC DNA]</scope>
</reference>
<dbReference type="GO" id="GO:0001517">
    <property type="term" value="F:N-acetylglucosamine 6-O-sulfotransferase activity"/>
    <property type="evidence" value="ECO:0007669"/>
    <property type="project" value="TreeGrafter"/>
</dbReference>
<dbReference type="PANTHER" id="PTHR10704:SF44">
    <property type="entry name" value="LD35051P-RELATED"/>
    <property type="match status" value="1"/>
</dbReference>
<proteinExistence type="predicted"/>
<organism evidence="2 3">
    <name type="scientific">Lymnaea stagnalis</name>
    <name type="common">Great pond snail</name>
    <name type="synonym">Helix stagnalis</name>
    <dbReference type="NCBI Taxonomy" id="6523"/>
    <lineage>
        <taxon>Eukaryota</taxon>
        <taxon>Metazoa</taxon>
        <taxon>Spiralia</taxon>
        <taxon>Lophotrochozoa</taxon>
        <taxon>Mollusca</taxon>
        <taxon>Gastropoda</taxon>
        <taxon>Heterobranchia</taxon>
        <taxon>Euthyneura</taxon>
        <taxon>Panpulmonata</taxon>
        <taxon>Hygrophila</taxon>
        <taxon>Lymnaeoidea</taxon>
        <taxon>Lymnaeidae</taxon>
        <taxon>Lymnaea</taxon>
    </lineage>
</organism>
<dbReference type="InterPro" id="IPR051135">
    <property type="entry name" value="Gal/GlcNAc/GalNAc_ST"/>
</dbReference>
<dbReference type="AlphaFoldDB" id="A0AAV2I7U9"/>
<comment type="caution">
    <text evidence="2">The sequence shown here is derived from an EMBL/GenBank/DDBJ whole genome shotgun (WGS) entry which is preliminary data.</text>
</comment>
<protein>
    <submittedName>
        <fullName evidence="2">Uncharacterized protein</fullName>
    </submittedName>
</protein>
<keyword evidence="1" id="KW-1133">Transmembrane helix</keyword>
<keyword evidence="1" id="KW-0472">Membrane</keyword>
<sequence length="390" mass="44747">MCQRLESHRRLLVHFLTSAYRKKPVIVSLLIGMLLCLPVVTLLYGNSIGLIHHMAYVGTVTASSSRAAAGSTQQQVLLLTYGRSGSSFTSALISHHPDVFFTFEPLYVIVKELHAEKESYFINEKEIDSNAIVNAFLTCDFKMEDIYALDNTQHRNSDSTREFYLCLRAKIDGVSHLSCFLNFLKSCQGHKVTFVKSIRFRAKWAEWFLETFPNFKLLMLVRDPRATLYSQSKLFKTFDWKTEIANISSTHCKLLQDDLKDAERLSLLYPGRVKGIRYEDGAMDPFNYTQRIYEFLGMDYNDTIIDYIRNITNSTADERLTRRAYSIEKNNSTKAMNRWRYGAGYKGARTVDATCGHVYKKLGYKFVKSQSDLESDRSLVDVPDTGGIFE</sequence>
<keyword evidence="3" id="KW-1185">Reference proteome</keyword>
<dbReference type="Gene3D" id="3.40.50.300">
    <property type="entry name" value="P-loop containing nucleotide triphosphate hydrolases"/>
    <property type="match status" value="1"/>
</dbReference>
<evidence type="ECO:0000256" key="1">
    <source>
        <dbReference type="SAM" id="Phobius"/>
    </source>
</evidence>
<dbReference type="PANTHER" id="PTHR10704">
    <property type="entry name" value="CARBOHYDRATE SULFOTRANSFERASE"/>
    <property type="match status" value="1"/>
</dbReference>
<gene>
    <name evidence="2" type="ORF">GSLYS_00015507001</name>
</gene>
<dbReference type="Proteomes" id="UP001497497">
    <property type="component" value="Unassembled WGS sequence"/>
</dbReference>
<evidence type="ECO:0000313" key="3">
    <source>
        <dbReference type="Proteomes" id="UP001497497"/>
    </source>
</evidence>
<dbReference type="GO" id="GO:0006044">
    <property type="term" value="P:N-acetylglucosamine metabolic process"/>
    <property type="evidence" value="ECO:0007669"/>
    <property type="project" value="TreeGrafter"/>
</dbReference>
<accession>A0AAV2I7U9</accession>
<keyword evidence="1" id="KW-0812">Transmembrane</keyword>
<dbReference type="GO" id="GO:0006790">
    <property type="term" value="P:sulfur compound metabolic process"/>
    <property type="evidence" value="ECO:0007669"/>
    <property type="project" value="TreeGrafter"/>
</dbReference>
<evidence type="ECO:0000313" key="2">
    <source>
        <dbReference type="EMBL" id="CAL1541901.1"/>
    </source>
</evidence>